<dbReference type="RefSeq" id="WP_249772734.1">
    <property type="nucleotide sequence ID" value="NZ_CP097332.1"/>
</dbReference>
<sequence>MYVPSHFVMPPERARQVLESVNTADLVGTGPDGLVATFLPLLYDAGGGPHGRLLGHVARNNPQWEATGDVLAILRGPDAYISPGFYASKPEHGRVVPTWNYETVHVYGRLVAHDDVEWLRGIVTRLTERHEASRADPWSVTDAPPAFIDGQLRAIVGLELVIFRVEAKSKLSQNRTEADQAGVVAGLGPADPIARKIADRLP</sequence>
<dbReference type="Gene3D" id="2.30.110.10">
    <property type="entry name" value="Electron Transport, Fmn-binding Protein, Chain A"/>
    <property type="match status" value="1"/>
</dbReference>
<proteinExistence type="predicted"/>
<accession>A0ABY4QZ83</accession>
<dbReference type="InterPro" id="IPR007396">
    <property type="entry name" value="TR_PAI2-type"/>
</dbReference>
<protein>
    <submittedName>
        <fullName evidence="1">FMN-binding negative transcriptional regulator</fullName>
    </submittedName>
</protein>
<dbReference type="Proteomes" id="UP001056336">
    <property type="component" value="Chromosome"/>
</dbReference>
<reference evidence="1" key="1">
    <citation type="journal article" date="2018" name="Int. J. Syst. Evol. Microbiol.">
        <title>Jatrophihabitans telluris sp. nov., isolated from sediment soil of lava forest wetlands and the emended description of the genus Jatrophihabitans.</title>
        <authorList>
            <person name="Lee K.C."/>
            <person name="Suh M.K."/>
            <person name="Eom M.K."/>
            <person name="Kim K.K."/>
            <person name="Kim J.S."/>
            <person name="Kim D.S."/>
            <person name="Ko S.H."/>
            <person name="Shin Y.K."/>
            <person name="Lee J.S."/>
        </authorList>
    </citation>
    <scope>NUCLEOTIDE SEQUENCE</scope>
    <source>
        <strain evidence="1">N237</strain>
    </source>
</reference>
<dbReference type="EMBL" id="CP097332">
    <property type="protein sequence ID" value="UQX88894.1"/>
    <property type="molecule type" value="Genomic_DNA"/>
</dbReference>
<reference evidence="1" key="2">
    <citation type="submission" date="2022-05" db="EMBL/GenBank/DDBJ databases">
        <authorList>
            <person name="Kim J.-S."/>
            <person name="Lee K."/>
            <person name="Suh M."/>
            <person name="Eom M."/>
            <person name="Kim J.-S."/>
            <person name="Kim D.-S."/>
            <person name="Ko S.-H."/>
            <person name="Shin Y."/>
            <person name="Lee J.-S."/>
        </authorList>
    </citation>
    <scope>NUCLEOTIDE SEQUENCE</scope>
    <source>
        <strain evidence="1">N237</strain>
    </source>
</reference>
<keyword evidence="2" id="KW-1185">Reference proteome</keyword>
<organism evidence="1 2">
    <name type="scientific">Jatrophihabitans telluris</name>
    <dbReference type="NCBI Taxonomy" id="2038343"/>
    <lineage>
        <taxon>Bacteria</taxon>
        <taxon>Bacillati</taxon>
        <taxon>Actinomycetota</taxon>
        <taxon>Actinomycetes</taxon>
        <taxon>Jatrophihabitantales</taxon>
        <taxon>Jatrophihabitantaceae</taxon>
        <taxon>Jatrophihabitans</taxon>
    </lineage>
</organism>
<name>A0ABY4QZ83_9ACTN</name>
<evidence type="ECO:0000313" key="2">
    <source>
        <dbReference type="Proteomes" id="UP001056336"/>
    </source>
</evidence>
<evidence type="ECO:0000313" key="1">
    <source>
        <dbReference type="EMBL" id="UQX88894.1"/>
    </source>
</evidence>
<dbReference type="Pfam" id="PF04299">
    <property type="entry name" value="FMN_bind_2"/>
    <property type="match status" value="1"/>
</dbReference>
<dbReference type="PANTHER" id="PTHR35802:SF1">
    <property type="entry name" value="PROTEASE SYNTHASE AND SPORULATION PROTEIN PAI 2"/>
    <property type="match status" value="1"/>
</dbReference>
<gene>
    <name evidence="1" type="ORF">M6D93_02580</name>
</gene>
<dbReference type="PANTHER" id="PTHR35802">
    <property type="entry name" value="PROTEASE SYNTHASE AND SPORULATION PROTEIN PAI 2"/>
    <property type="match status" value="1"/>
</dbReference>
<dbReference type="InterPro" id="IPR012349">
    <property type="entry name" value="Split_barrel_FMN-bd"/>
</dbReference>
<dbReference type="PIRSF" id="PIRSF010372">
    <property type="entry name" value="PaiB"/>
    <property type="match status" value="1"/>
</dbReference>
<dbReference type="SUPFAM" id="SSF50475">
    <property type="entry name" value="FMN-binding split barrel"/>
    <property type="match status" value="1"/>
</dbReference>